<dbReference type="AlphaFoldDB" id="V6DJ73"/>
<protein>
    <submittedName>
        <fullName evidence="1">Uncharacterized protein</fullName>
    </submittedName>
</protein>
<gene>
    <name evidence="1" type="ORF">LSCP400_05891</name>
</gene>
<dbReference type="EMBL" id="CBVR010000006">
    <property type="protein sequence ID" value="CDK34787.1"/>
    <property type="molecule type" value="Genomic_DNA"/>
</dbReference>
<reference evidence="1" key="1">
    <citation type="submission" date="2013-10" db="EMBL/GenBank/DDBJ databases">
        <authorList>
            <person name="Crossman L."/>
        </authorList>
    </citation>
    <scope>NUCLEOTIDE SEQUENCE</scope>
</reference>
<evidence type="ECO:0000313" key="1">
    <source>
        <dbReference type="EMBL" id="CDK34787.1"/>
    </source>
</evidence>
<proteinExistence type="predicted"/>
<name>V6DJ73_9LACO</name>
<reference evidence="1" key="2">
    <citation type="journal article" date="2014" name="Genome Announc.">
        <title>Draft Genome Sequence of a Novel Lactobacillus salivarius Strain Isolated from Piglet.</title>
        <authorList>
            <person name="Mackenzie D.A."/>
            <person name="McLay K."/>
            <person name="Roos S."/>
            <person name="Walter J."/>
            <person name="Swarbreck D."/>
            <person name="Drou N."/>
            <person name="Crossman L.C."/>
            <person name="Juge N."/>
        </authorList>
    </citation>
    <scope>NUCLEOTIDE SEQUENCE [LARGE SCALE GENOMIC DNA]</scope>
    <source>
        <strain>cp400</strain>
    </source>
</reference>
<organism evidence="1">
    <name type="scientific">Ligilactobacillus salivarius cp400</name>
    <dbReference type="NCBI Taxonomy" id="1273133"/>
    <lineage>
        <taxon>Bacteria</taxon>
        <taxon>Bacillati</taxon>
        <taxon>Bacillota</taxon>
        <taxon>Bacilli</taxon>
        <taxon>Lactobacillales</taxon>
        <taxon>Lactobacillaceae</taxon>
        <taxon>Ligilactobacillus</taxon>
    </lineage>
</organism>
<accession>V6DJ73</accession>
<sequence length="38" mass="4560">MKIPAMIFRERHFLGIYVMYIVSRVNARKHKIKVVPCN</sequence>
<comment type="caution">
    <text evidence="1">The sequence shown here is derived from an EMBL/GenBank/DDBJ whole genome shotgun (WGS) entry which is preliminary data.</text>
</comment>